<name>A0ABX0FJ01_9BURK</name>
<sequence length="92" mass="9888">MKTIAIAAAFLFASAAVSAQENYSGNTDFVSTKTRAEVKAELKLALERGEVVSGEQYPNAILDKAPQAKTRAEVKAELAAYRKTKHDADTSL</sequence>
<organism evidence="2 3">
    <name type="scientific">Duganella aceris</name>
    <dbReference type="NCBI Taxonomy" id="2703883"/>
    <lineage>
        <taxon>Bacteria</taxon>
        <taxon>Pseudomonadati</taxon>
        <taxon>Pseudomonadota</taxon>
        <taxon>Betaproteobacteria</taxon>
        <taxon>Burkholderiales</taxon>
        <taxon>Oxalobacteraceae</taxon>
        <taxon>Telluria group</taxon>
        <taxon>Duganella</taxon>
    </lineage>
</organism>
<protein>
    <submittedName>
        <fullName evidence="2">DUF4148 domain-containing protein</fullName>
    </submittedName>
</protein>
<keyword evidence="1" id="KW-0732">Signal</keyword>
<evidence type="ECO:0000256" key="1">
    <source>
        <dbReference type="SAM" id="SignalP"/>
    </source>
</evidence>
<keyword evidence="3" id="KW-1185">Reference proteome</keyword>
<evidence type="ECO:0000313" key="2">
    <source>
        <dbReference type="EMBL" id="NGZ84546.1"/>
    </source>
</evidence>
<feature type="signal peptide" evidence="1">
    <location>
        <begin position="1"/>
        <end position="19"/>
    </location>
</feature>
<reference evidence="3" key="1">
    <citation type="submission" date="2023-07" db="EMBL/GenBank/DDBJ databases">
        <title>Duganella aceri sp. nov., isolated from tree sap.</title>
        <authorList>
            <person name="Kim I.S."/>
        </authorList>
    </citation>
    <scope>NUCLEOTIDE SEQUENCE [LARGE SCALE GENOMIC DNA]</scope>
    <source>
        <strain evidence="3">SAP-35</strain>
    </source>
</reference>
<feature type="chain" id="PRO_5045617646" evidence="1">
    <location>
        <begin position="20"/>
        <end position="92"/>
    </location>
</feature>
<dbReference type="Proteomes" id="UP000666369">
    <property type="component" value="Unassembled WGS sequence"/>
</dbReference>
<dbReference type="Pfam" id="PF13663">
    <property type="entry name" value="DUF4148"/>
    <property type="match status" value="1"/>
</dbReference>
<dbReference type="EMBL" id="JAADJT010000004">
    <property type="protein sequence ID" value="NGZ84546.1"/>
    <property type="molecule type" value="Genomic_DNA"/>
</dbReference>
<comment type="caution">
    <text evidence="2">The sequence shown here is derived from an EMBL/GenBank/DDBJ whole genome shotgun (WGS) entry which is preliminary data.</text>
</comment>
<dbReference type="InterPro" id="IPR025421">
    <property type="entry name" value="DUF4148"/>
</dbReference>
<gene>
    <name evidence="2" type="ORF">GW587_09780</name>
</gene>
<proteinExistence type="predicted"/>
<dbReference type="RefSeq" id="WP_166101777.1">
    <property type="nucleotide sequence ID" value="NZ_JAADJT010000004.1"/>
</dbReference>
<accession>A0ABX0FJ01</accession>
<evidence type="ECO:0000313" key="3">
    <source>
        <dbReference type="Proteomes" id="UP000666369"/>
    </source>
</evidence>